<feature type="compositionally biased region" description="Polar residues" evidence="6">
    <location>
        <begin position="587"/>
        <end position="603"/>
    </location>
</feature>
<feature type="region of interest" description="Disordered" evidence="6">
    <location>
        <begin position="718"/>
        <end position="742"/>
    </location>
</feature>
<dbReference type="OrthoDB" id="28112at2759"/>
<feature type="compositionally biased region" description="Basic and acidic residues" evidence="6">
    <location>
        <begin position="627"/>
        <end position="636"/>
    </location>
</feature>
<evidence type="ECO:0000256" key="3">
    <source>
        <dbReference type="ARBA" id="ARBA00022552"/>
    </source>
</evidence>
<keyword evidence="9" id="KW-1185">Reference proteome</keyword>
<dbReference type="PANTHER" id="PTHR23271:SF1">
    <property type="entry name" value="U3 SMALL NUCLEOLAR RNA-ASSOCIATED PROTEIN 6 HOMOLOG"/>
    <property type="match status" value="1"/>
</dbReference>
<dbReference type="SMART" id="SM00386">
    <property type="entry name" value="HAT"/>
    <property type="match status" value="4"/>
</dbReference>
<gene>
    <name evidence="8" type="ORF">PYCCODRAFT_1364838</name>
</gene>
<dbReference type="Pfam" id="PF08640">
    <property type="entry name" value="U3_assoc_6"/>
    <property type="match status" value="1"/>
</dbReference>
<dbReference type="AlphaFoldDB" id="A0A1Y2IS61"/>
<dbReference type="GO" id="GO:0032040">
    <property type="term" value="C:small-subunit processome"/>
    <property type="evidence" value="ECO:0007669"/>
    <property type="project" value="TreeGrafter"/>
</dbReference>
<evidence type="ECO:0000313" key="8">
    <source>
        <dbReference type="EMBL" id="OSD03979.1"/>
    </source>
</evidence>
<dbReference type="GO" id="GO:0030515">
    <property type="term" value="F:snoRNA binding"/>
    <property type="evidence" value="ECO:0007669"/>
    <property type="project" value="InterPro"/>
</dbReference>
<dbReference type="EMBL" id="KZ084098">
    <property type="protein sequence ID" value="OSD03979.1"/>
    <property type="molecule type" value="Genomic_DNA"/>
</dbReference>
<proteinExistence type="inferred from homology"/>
<evidence type="ECO:0000256" key="2">
    <source>
        <dbReference type="ARBA" id="ARBA00010734"/>
    </source>
</evidence>
<dbReference type="Proteomes" id="UP000193067">
    <property type="component" value="Unassembled WGS sequence"/>
</dbReference>
<comment type="similarity">
    <text evidence="2">Belongs to the UTP6 family.</text>
</comment>
<evidence type="ECO:0000256" key="5">
    <source>
        <dbReference type="ARBA" id="ARBA00023242"/>
    </source>
</evidence>
<feature type="region of interest" description="Disordered" evidence="6">
    <location>
        <begin position="502"/>
        <end position="524"/>
    </location>
</feature>
<keyword evidence="4" id="KW-0677">Repeat</keyword>
<feature type="compositionally biased region" description="Acidic residues" evidence="6">
    <location>
        <begin position="223"/>
        <end position="251"/>
    </location>
</feature>
<evidence type="ECO:0000313" key="9">
    <source>
        <dbReference type="Proteomes" id="UP000193067"/>
    </source>
</evidence>
<dbReference type="Gene3D" id="1.25.40.10">
    <property type="entry name" value="Tetratricopeptide repeat domain"/>
    <property type="match status" value="2"/>
</dbReference>
<feature type="domain" description="U3 small nucleolar RNA-associated protein 6 N-terminal" evidence="7">
    <location>
        <begin position="9"/>
        <end position="91"/>
    </location>
</feature>
<dbReference type="STRING" id="1353009.A0A1Y2IS61"/>
<dbReference type="GO" id="GO:0034388">
    <property type="term" value="C:Pwp2p-containing subcomplex of 90S preribosome"/>
    <property type="evidence" value="ECO:0007669"/>
    <property type="project" value="TreeGrafter"/>
</dbReference>
<organism evidence="8 9">
    <name type="scientific">Trametes coccinea (strain BRFM310)</name>
    <name type="common">Pycnoporus coccineus</name>
    <dbReference type="NCBI Taxonomy" id="1353009"/>
    <lineage>
        <taxon>Eukaryota</taxon>
        <taxon>Fungi</taxon>
        <taxon>Dikarya</taxon>
        <taxon>Basidiomycota</taxon>
        <taxon>Agaricomycotina</taxon>
        <taxon>Agaricomycetes</taxon>
        <taxon>Polyporales</taxon>
        <taxon>Polyporaceae</taxon>
        <taxon>Trametes</taxon>
    </lineage>
</organism>
<protein>
    <recommendedName>
        <fullName evidence="7">U3 small nucleolar RNA-associated protein 6 N-terminal domain-containing protein</fullName>
    </recommendedName>
</protein>
<sequence>MERVQFQQEQMLAELKDLVQKGLFTQKEVKQIMQKRTAFETALVRRIPKKSDFLRYATYEMSLEALRRKRAERLKLPKGPPSVSDYALVKRQFQIFERALKKFKGDVGLWIQYIQVAKKEGARALVGRITARALQLHPNVPALYVLAASHELEHLSPSAARALLQRGLRLNSDSVEMWREYVKMELNFVESLRRRWSVLGIDLKGKGKDTGKGKGSGRNTGAESEDSGLEDGNGAEDDMQVDGEEDLDEDEAARKQIMEGAIVKAVISNAVKALPKIELFRALHELISGYPSPPSLKEAILDHLHALLREALPSDPAAIKLAATRRLTPDLSGEPLVDALKSANDVLSDAVRTGEGEARRGVAAVYAEFVEEWCGQGVDDSLKAYLIASLHLLIQQLPSPTPSPLLAAHIRLLTRYAPSLGPALLPPKANSPEKILRLARKHTARAPAWADASVWLARLEAEKAFAPPGEVESAWADARGRVEGPGLEDVWLWGVVPSSASASPTPSLANPPHGPLLSSEEQTDPQAEVSLLEHLLRDSKRIREPAAASAIHEVLLIRYAAASHRALLHQIASANVDESVQPEPQARTRNAQQQQQHATSSTEARLARVRRLGTAYAPTARVWAEVFRQESQREPGEAANPDPARDDDDSDARVLGAVYEYWRQTDGVEATAAWAAWLLRRGRGKEAVAVVGRARSVLGEQAGAEVERRWKAVIDGGLSAADEEEGEDDAGDAADITVEEMQ</sequence>
<dbReference type="InterPro" id="IPR013949">
    <property type="entry name" value="Utp6"/>
</dbReference>
<dbReference type="GO" id="GO:0000462">
    <property type="term" value="P:maturation of SSU-rRNA from tricistronic rRNA transcript (SSU-rRNA, 5.8S rRNA, LSU-rRNA)"/>
    <property type="evidence" value="ECO:0007669"/>
    <property type="project" value="InterPro"/>
</dbReference>
<evidence type="ECO:0000256" key="4">
    <source>
        <dbReference type="ARBA" id="ARBA00022737"/>
    </source>
</evidence>
<feature type="region of interest" description="Disordered" evidence="6">
    <location>
        <begin position="207"/>
        <end position="251"/>
    </location>
</feature>
<dbReference type="InterPro" id="IPR003107">
    <property type="entry name" value="HAT"/>
</dbReference>
<evidence type="ECO:0000256" key="1">
    <source>
        <dbReference type="ARBA" id="ARBA00004604"/>
    </source>
</evidence>
<comment type="subcellular location">
    <subcellularLocation>
        <location evidence="1">Nucleus</location>
        <location evidence="1">Nucleolus</location>
    </subcellularLocation>
</comment>
<dbReference type="InterPro" id="IPR055347">
    <property type="entry name" value="UTP6_N"/>
</dbReference>
<dbReference type="SUPFAM" id="SSF48452">
    <property type="entry name" value="TPR-like"/>
    <property type="match status" value="1"/>
</dbReference>
<dbReference type="InterPro" id="IPR011990">
    <property type="entry name" value="TPR-like_helical_dom_sf"/>
</dbReference>
<evidence type="ECO:0000256" key="6">
    <source>
        <dbReference type="SAM" id="MobiDB-lite"/>
    </source>
</evidence>
<accession>A0A1Y2IS61</accession>
<dbReference type="PANTHER" id="PTHR23271">
    <property type="entry name" value="HEPATOCELLULAR CARCINOMA-ASSOCIATED ANTIGEN 66"/>
    <property type="match status" value="1"/>
</dbReference>
<keyword evidence="3" id="KW-0698">rRNA processing</keyword>
<feature type="region of interest" description="Disordered" evidence="6">
    <location>
        <begin position="578"/>
        <end position="605"/>
    </location>
</feature>
<feature type="region of interest" description="Disordered" evidence="6">
    <location>
        <begin position="627"/>
        <end position="650"/>
    </location>
</feature>
<feature type="compositionally biased region" description="Acidic residues" evidence="6">
    <location>
        <begin position="721"/>
        <end position="742"/>
    </location>
</feature>
<reference evidence="8 9" key="1">
    <citation type="journal article" date="2015" name="Biotechnol. Biofuels">
        <title>Enhanced degradation of softwood versus hardwood by the white-rot fungus Pycnoporus coccineus.</title>
        <authorList>
            <person name="Couturier M."/>
            <person name="Navarro D."/>
            <person name="Chevret D."/>
            <person name="Henrissat B."/>
            <person name="Piumi F."/>
            <person name="Ruiz-Duenas F.J."/>
            <person name="Martinez A.T."/>
            <person name="Grigoriev I.V."/>
            <person name="Riley R."/>
            <person name="Lipzen A."/>
            <person name="Berrin J.G."/>
            <person name="Master E.R."/>
            <person name="Rosso M.N."/>
        </authorList>
    </citation>
    <scope>NUCLEOTIDE SEQUENCE [LARGE SCALE GENOMIC DNA]</scope>
    <source>
        <strain evidence="8 9">BRFM310</strain>
    </source>
</reference>
<name>A0A1Y2IS61_TRAC3</name>
<keyword evidence="5" id="KW-0539">Nucleus</keyword>
<feature type="compositionally biased region" description="Low complexity" evidence="6">
    <location>
        <begin position="502"/>
        <end position="511"/>
    </location>
</feature>
<evidence type="ECO:0000259" key="7">
    <source>
        <dbReference type="Pfam" id="PF08640"/>
    </source>
</evidence>